<dbReference type="EMBL" id="RSCD01000002">
    <property type="protein sequence ID" value="RSH94838.1"/>
    <property type="molecule type" value="Genomic_DNA"/>
</dbReference>
<protein>
    <submittedName>
        <fullName evidence="2">Uncharacterized protein</fullName>
    </submittedName>
</protein>
<feature type="compositionally biased region" description="Low complexity" evidence="1">
    <location>
        <begin position="235"/>
        <end position="259"/>
    </location>
</feature>
<feature type="compositionally biased region" description="Low complexity" evidence="1">
    <location>
        <begin position="74"/>
        <end position="87"/>
    </location>
</feature>
<name>A0A427YUM2_9TREE</name>
<comment type="caution">
    <text evidence="2">The sequence shown here is derived from an EMBL/GenBank/DDBJ whole genome shotgun (WGS) entry which is preliminary data.</text>
</comment>
<evidence type="ECO:0000313" key="3">
    <source>
        <dbReference type="Proteomes" id="UP000279259"/>
    </source>
</evidence>
<dbReference type="OrthoDB" id="10453138at2759"/>
<dbReference type="AlphaFoldDB" id="A0A427YUM2"/>
<organism evidence="2 3">
    <name type="scientific">Saitozyma podzolica</name>
    <dbReference type="NCBI Taxonomy" id="1890683"/>
    <lineage>
        <taxon>Eukaryota</taxon>
        <taxon>Fungi</taxon>
        <taxon>Dikarya</taxon>
        <taxon>Basidiomycota</taxon>
        <taxon>Agaricomycotina</taxon>
        <taxon>Tremellomycetes</taxon>
        <taxon>Tremellales</taxon>
        <taxon>Trimorphomycetaceae</taxon>
        <taxon>Saitozyma</taxon>
    </lineage>
</organism>
<accession>A0A427YUM2</accession>
<dbReference type="Proteomes" id="UP000279259">
    <property type="component" value="Unassembled WGS sequence"/>
</dbReference>
<feature type="region of interest" description="Disordered" evidence="1">
    <location>
        <begin position="1"/>
        <end position="303"/>
    </location>
</feature>
<feature type="region of interest" description="Disordered" evidence="1">
    <location>
        <begin position="362"/>
        <end position="381"/>
    </location>
</feature>
<feature type="compositionally biased region" description="Low complexity" evidence="1">
    <location>
        <begin position="139"/>
        <end position="171"/>
    </location>
</feature>
<feature type="compositionally biased region" description="Low complexity" evidence="1">
    <location>
        <begin position="37"/>
        <end position="66"/>
    </location>
</feature>
<gene>
    <name evidence="2" type="ORF">EHS25_004644</name>
</gene>
<reference evidence="2 3" key="1">
    <citation type="submission" date="2018-11" db="EMBL/GenBank/DDBJ databases">
        <title>Genome sequence of Saitozyma podzolica DSM 27192.</title>
        <authorList>
            <person name="Aliyu H."/>
            <person name="Gorte O."/>
            <person name="Ochsenreither K."/>
        </authorList>
    </citation>
    <scope>NUCLEOTIDE SEQUENCE [LARGE SCALE GENOMIC DNA]</scope>
    <source>
        <strain evidence="2 3">DSM 27192</strain>
    </source>
</reference>
<feature type="compositionally biased region" description="Basic and acidic residues" evidence="1">
    <location>
        <begin position="125"/>
        <end position="138"/>
    </location>
</feature>
<feature type="compositionally biased region" description="Basic and acidic residues" evidence="1">
    <location>
        <begin position="104"/>
        <end position="118"/>
    </location>
</feature>
<feature type="region of interest" description="Disordered" evidence="1">
    <location>
        <begin position="318"/>
        <end position="348"/>
    </location>
</feature>
<keyword evidence="3" id="KW-1185">Reference proteome</keyword>
<sequence length="381" mass="39027">MATAYQDIPIDPALQERSSRSNHAATKLAGTKRKARGSISISGSGSAPAPAPASVAGTGAATSPTTHQGRVTRRSAAAAAASTETASGPGIGVGARSTQKPKGKGKEMAPGEPARGEEENLIEAPWDKSNKRVRRETPTKPTKAPPAASAAEPSKIPNGAPSAPPASSSVRPPLPYPIGLTPFRYPCLTPHLPAPPPGDPSAPGFKRFDPNALSPPVSTAIPGRPVPMSSNRAVPPDSGAPAAAPGPSGSASMNLAHHPAPAPLPNQSALPPPSEHLSSHFSNPDPAGQVDPQPDPDFELDPTYASITALLSASQLPFSIDPSWGGYPRSPGERSDGKAGPLSPKLVGRYTMGSKDDCDDCKDGTDGHWGHWVKSDTGFHE</sequence>
<feature type="compositionally biased region" description="Pro residues" evidence="1">
    <location>
        <begin position="260"/>
        <end position="274"/>
    </location>
</feature>
<evidence type="ECO:0000256" key="1">
    <source>
        <dbReference type="SAM" id="MobiDB-lite"/>
    </source>
</evidence>
<proteinExistence type="predicted"/>
<evidence type="ECO:0000313" key="2">
    <source>
        <dbReference type="EMBL" id="RSH94838.1"/>
    </source>
</evidence>